<evidence type="ECO:0000256" key="2">
    <source>
        <dbReference type="SAM" id="MobiDB-lite"/>
    </source>
</evidence>
<sequence>MTSNHNLNDSSVAAMEDSSKRRSSRSIKRRKFDDELVESSLGAAFGSPLPKTQRVRTQSLNMTSTNSTDVIDSIMSPVHSVPETVIPNIIPSTSTTQPRKVPPNRTPTNIIAPSNSFASIPSTSAATPSTNRNRSRKQKTVIKDLGRWKPTDDLMLIQSILQTNNIPMVHRGVKFSCRFTLKEIAQRWYALLYDTTISRLAISAMRNLHPETIANIEAKALFSVAEEDILATIQSTATPTIETFQDLLNENPNLFHRRRSAKVLMCQWQLMKRFSLLSDQCSALENPIPIPLMSSLEDRNMHILNNEQEVTTLTSEHIPTFAECEDLLNDQHLLVERPDPVLERHLALTNKKIKREIKVLEDELPRAQVLVFPMTGINPVEFEPQTLAVLRGRLVRYLMRSREITIGRTSKYQEVDVDLKLEGPAWKISRRQATIRLRNTGDFLIACEGKKCIYVDGKPVTAGNRSRLNHNSVLEIAGLRFLFLINHQLINTIKQEAFQQNQAQLPVQIVNQTPQKQSNQKSQKSTVTKAEKLTQSIDLQQQQMLEEQQKQKYEEQKKLLEEQRQKIFQQQQDDELEQQLKLLQAEEEEHIQRQQNL</sequence>
<gene>
    <name evidence="4" type="ORF">CINCED_3A015093</name>
</gene>
<evidence type="ECO:0000259" key="3">
    <source>
        <dbReference type="PROSITE" id="PS50006"/>
    </source>
</evidence>
<dbReference type="OrthoDB" id="10262769at2759"/>
<dbReference type="Pfam" id="PF13325">
    <property type="entry name" value="MCRS_N"/>
    <property type="match status" value="1"/>
</dbReference>
<accession>A0A5E4NAS7</accession>
<dbReference type="Pfam" id="PF00498">
    <property type="entry name" value="FHA"/>
    <property type="match status" value="1"/>
</dbReference>
<dbReference type="PANTHER" id="PTHR13233:SF0">
    <property type="entry name" value="MICROSPHERULE PROTEIN 1"/>
    <property type="match status" value="1"/>
</dbReference>
<evidence type="ECO:0000256" key="1">
    <source>
        <dbReference type="SAM" id="Coils"/>
    </source>
</evidence>
<feature type="domain" description="FHA" evidence="3">
    <location>
        <begin position="404"/>
        <end position="460"/>
    </location>
</feature>
<dbReference type="GO" id="GO:0044545">
    <property type="term" value="C:NSL complex"/>
    <property type="evidence" value="ECO:0007669"/>
    <property type="project" value="TreeGrafter"/>
</dbReference>
<dbReference type="GO" id="GO:0002151">
    <property type="term" value="F:G-quadruplex RNA binding"/>
    <property type="evidence" value="ECO:0007669"/>
    <property type="project" value="InterPro"/>
</dbReference>
<proteinExistence type="predicted"/>
<dbReference type="InterPro" id="IPR008984">
    <property type="entry name" value="SMAD_FHA_dom_sf"/>
</dbReference>
<organism evidence="4 5">
    <name type="scientific">Cinara cedri</name>
    <dbReference type="NCBI Taxonomy" id="506608"/>
    <lineage>
        <taxon>Eukaryota</taxon>
        <taxon>Metazoa</taxon>
        <taxon>Ecdysozoa</taxon>
        <taxon>Arthropoda</taxon>
        <taxon>Hexapoda</taxon>
        <taxon>Insecta</taxon>
        <taxon>Pterygota</taxon>
        <taxon>Neoptera</taxon>
        <taxon>Paraneoptera</taxon>
        <taxon>Hemiptera</taxon>
        <taxon>Sternorrhyncha</taxon>
        <taxon>Aphidomorpha</taxon>
        <taxon>Aphidoidea</taxon>
        <taxon>Aphididae</taxon>
        <taxon>Lachninae</taxon>
        <taxon>Cinara</taxon>
    </lineage>
</organism>
<feature type="compositionally biased region" description="Polar residues" evidence="2">
    <location>
        <begin position="1"/>
        <end position="11"/>
    </location>
</feature>
<dbReference type="PROSITE" id="PS50006">
    <property type="entry name" value="FHA_DOMAIN"/>
    <property type="match status" value="1"/>
</dbReference>
<dbReference type="Proteomes" id="UP000325440">
    <property type="component" value="Unassembled WGS sequence"/>
</dbReference>
<name>A0A5E4NAS7_9HEMI</name>
<reference evidence="4 5" key="1">
    <citation type="submission" date="2019-08" db="EMBL/GenBank/DDBJ databases">
        <authorList>
            <person name="Alioto T."/>
            <person name="Alioto T."/>
            <person name="Gomez Garrido J."/>
        </authorList>
    </citation>
    <scope>NUCLEOTIDE SEQUENCE [LARGE SCALE GENOMIC DNA]</scope>
</reference>
<dbReference type="GO" id="GO:0071339">
    <property type="term" value="C:MLL1 complex"/>
    <property type="evidence" value="ECO:0007669"/>
    <property type="project" value="InterPro"/>
</dbReference>
<feature type="region of interest" description="Disordered" evidence="2">
    <location>
        <begin position="110"/>
        <end position="138"/>
    </location>
</feature>
<feature type="compositionally biased region" description="Low complexity" evidence="2">
    <location>
        <begin position="116"/>
        <end position="130"/>
    </location>
</feature>
<dbReference type="AlphaFoldDB" id="A0A5E4NAS7"/>
<keyword evidence="5" id="KW-1185">Reference proteome</keyword>
<protein>
    <submittedName>
        <fullName evidence="4">Microspherule protein, N-terminal domain,SMAD/FHA domain,Forkhead-associated (FHA) domain</fullName>
    </submittedName>
</protein>
<feature type="region of interest" description="Disordered" evidence="2">
    <location>
        <begin position="1"/>
        <end position="28"/>
    </location>
</feature>
<dbReference type="SUPFAM" id="SSF49879">
    <property type="entry name" value="SMAD/FHA domain"/>
    <property type="match status" value="1"/>
</dbReference>
<feature type="coiled-coil region" evidence="1">
    <location>
        <begin position="530"/>
        <end position="593"/>
    </location>
</feature>
<dbReference type="InterPro" id="IPR037912">
    <property type="entry name" value="MCRS1"/>
</dbReference>
<dbReference type="PANTHER" id="PTHR13233">
    <property type="entry name" value="MICROSPHERULE PROTEIN 1"/>
    <property type="match status" value="1"/>
</dbReference>
<dbReference type="CDD" id="cd22687">
    <property type="entry name" value="FHA_MCRS1"/>
    <property type="match status" value="1"/>
</dbReference>
<dbReference type="Gene3D" id="2.60.200.20">
    <property type="match status" value="1"/>
</dbReference>
<dbReference type="GO" id="GO:0031011">
    <property type="term" value="C:Ino80 complex"/>
    <property type="evidence" value="ECO:0007669"/>
    <property type="project" value="InterPro"/>
</dbReference>
<dbReference type="SMART" id="SM00240">
    <property type="entry name" value="FHA"/>
    <property type="match status" value="1"/>
</dbReference>
<feature type="coiled-coil region" evidence="1">
    <location>
        <begin position="343"/>
        <end position="370"/>
    </location>
</feature>
<dbReference type="GO" id="GO:0045944">
    <property type="term" value="P:positive regulation of transcription by RNA polymerase II"/>
    <property type="evidence" value="ECO:0007669"/>
    <property type="project" value="TreeGrafter"/>
</dbReference>
<dbReference type="EMBL" id="CABPRJ010001896">
    <property type="protein sequence ID" value="VVC39563.1"/>
    <property type="molecule type" value="Genomic_DNA"/>
</dbReference>
<evidence type="ECO:0000313" key="5">
    <source>
        <dbReference type="Proteomes" id="UP000325440"/>
    </source>
</evidence>
<keyword evidence="1" id="KW-0175">Coiled coil</keyword>
<evidence type="ECO:0000313" key="4">
    <source>
        <dbReference type="EMBL" id="VVC39563.1"/>
    </source>
</evidence>
<dbReference type="InterPro" id="IPR000253">
    <property type="entry name" value="FHA_dom"/>
</dbReference>
<dbReference type="InterPro" id="IPR025999">
    <property type="entry name" value="MCRS_N"/>
</dbReference>